<organism evidence="4 5">
    <name type="scientific">Desulfuribacillus alkaliarsenatis</name>
    <dbReference type="NCBI Taxonomy" id="766136"/>
    <lineage>
        <taxon>Bacteria</taxon>
        <taxon>Bacillati</taxon>
        <taxon>Bacillota</taxon>
        <taxon>Desulfuribacillia</taxon>
        <taxon>Desulfuribacillales</taxon>
        <taxon>Desulfuribacillaceae</taxon>
        <taxon>Desulfuribacillus</taxon>
    </lineage>
</organism>
<dbReference type="Proteomes" id="UP000094296">
    <property type="component" value="Unassembled WGS sequence"/>
</dbReference>
<evidence type="ECO:0000256" key="3">
    <source>
        <dbReference type="HAMAP-Rule" id="MF_01805"/>
    </source>
</evidence>
<protein>
    <recommendedName>
        <fullName evidence="2 3">Segregation and condensation protein A</fullName>
    </recommendedName>
</protein>
<dbReference type="Pfam" id="PF02616">
    <property type="entry name" value="SMC_ScpA"/>
    <property type="match status" value="1"/>
</dbReference>
<dbReference type="InterPro" id="IPR023093">
    <property type="entry name" value="ScpA-like_C"/>
</dbReference>
<evidence type="ECO:0000256" key="2">
    <source>
        <dbReference type="ARBA" id="ARBA00044777"/>
    </source>
</evidence>
<comment type="subunit">
    <text evidence="3">Component of a cohesin-like complex composed of ScpA, ScpB and the Smc homodimer, in which ScpA and ScpB bind to the head domain of Smc. The presence of the three proteins is required for the association of the complex with DNA.</text>
</comment>
<name>A0A1E5G5X2_9FIRM</name>
<dbReference type="AlphaFoldDB" id="A0A1E5G5X2"/>
<keyword evidence="3" id="KW-0963">Cytoplasm</keyword>
<dbReference type="RefSeq" id="WP_069641987.1">
    <property type="nucleotide sequence ID" value="NZ_MIJE01000001.1"/>
</dbReference>
<gene>
    <name evidence="3" type="primary">scpA</name>
    <name evidence="4" type="ORF">BHF68_02135</name>
</gene>
<keyword evidence="3" id="KW-0132">Cell division</keyword>
<dbReference type="EMBL" id="MIJE01000001">
    <property type="protein sequence ID" value="OEF98495.1"/>
    <property type="molecule type" value="Genomic_DNA"/>
</dbReference>
<dbReference type="GO" id="GO:0007059">
    <property type="term" value="P:chromosome segregation"/>
    <property type="evidence" value="ECO:0007669"/>
    <property type="project" value="UniProtKB-UniRule"/>
</dbReference>
<evidence type="ECO:0000256" key="1">
    <source>
        <dbReference type="ARBA" id="ARBA00022829"/>
    </source>
</evidence>
<dbReference type="STRING" id="766136.BHF68_02135"/>
<dbReference type="GO" id="GO:0005737">
    <property type="term" value="C:cytoplasm"/>
    <property type="evidence" value="ECO:0007669"/>
    <property type="project" value="UniProtKB-SubCell"/>
</dbReference>
<keyword evidence="1 3" id="KW-0159">Chromosome partition</keyword>
<dbReference type="GO" id="GO:0051301">
    <property type="term" value="P:cell division"/>
    <property type="evidence" value="ECO:0007669"/>
    <property type="project" value="UniProtKB-KW"/>
</dbReference>
<evidence type="ECO:0000313" key="4">
    <source>
        <dbReference type="EMBL" id="OEF98495.1"/>
    </source>
</evidence>
<dbReference type="GO" id="GO:0006260">
    <property type="term" value="P:DNA replication"/>
    <property type="evidence" value="ECO:0007669"/>
    <property type="project" value="UniProtKB-UniRule"/>
</dbReference>
<dbReference type="HAMAP" id="MF_01805">
    <property type="entry name" value="ScpA"/>
    <property type="match status" value="1"/>
</dbReference>
<sequence>MAYKVRLESFEGPLDLLLHLIDKAEVDIYDISIAEITQQYLEYLNALQKLELDIASEFILMAATLLSIKSRKLLPKPIELLEPDLEYEELDPQAELIRRLIEYKKYKNVTEFLKERELNRGLFLSKPPSALMQSETSGYSMQLDGISIYELVRAYIFLMQKRNKIEPVATIQKDQISVQEKIEHIRIQLKEKDIVSFSNLIITNNTAEVVSTLLAVLELMKSREVTCIQDSLFEDFIIIPVVNEAREDMGDVNG</sequence>
<dbReference type="PANTHER" id="PTHR33969">
    <property type="entry name" value="SEGREGATION AND CONDENSATION PROTEIN A"/>
    <property type="match status" value="1"/>
</dbReference>
<evidence type="ECO:0000313" key="5">
    <source>
        <dbReference type="Proteomes" id="UP000094296"/>
    </source>
</evidence>
<reference evidence="4 5" key="1">
    <citation type="submission" date="2016-09" db="EMBL/GenBank/DDBJ databases">
        <title>Draft genome sequence for the type strain of Desulfuribacillus alkaliarsenatis AHT28, an obligately anaerobic, sulfidogenic bacterium isolated from Russian soda lake sediments.</title>
        <authorList>
            <person name="Abin C.A."/>
            <person name="Hollibaugh J.T."/>
        </authorList>
    </citation>
    <scope>NUCLEOTIDE SEQUENCE [LARGE SCALE GENOMIC DNA]</scope>
    <source>
        <strain evidence="4 5">AHT28</strain>
    </source>
</reference>
<dbReference type="InterPro" id="IPR003768">
    <property type="entry name" value="ScpA"/>
</dbReference>
<dbReference type="Gene3D" id="1.10.10.580">
    <property type="entry name" value="Structural maintenance of chromosome 1. Chain E"/>
    <property type="match status" value="1"/>
</dbReference>
<accession>A0A1E5G5X2</accession>
<comment type="similarity">
    <text evidence="3">Belongs to the ScpA family.</text>
</comment>
<dbReference type="PANTHER" id="PTHR33969:SF2">
    <property type="entry name" value="SEGREGATION AND CONDENSATION PROTEIN A"/>
    <property type="match status" value="1"/>
</dbReference>
<proteinExistence type="inferred from homology"/>
<comment type="function">
    <text evidence="3">Participates in chromosomal partition during cell division. May act via the formation of a condensin-like complex containing Smc and ScpB that pull DNA away from mid-cell into both cell halves.</text>
</comment>
<keyword evidence="3" id="KW-0131">Cell cycle</keyword>
<comment type="caution">
    <text evidence="4">The sequence shown here is derived from an EMBL/GenBank/DDBJ whole genome shotgun (WGS) entry which is preliminary data.</text>
</comment>
<comment type="subcellular location">
    <subcellularLocation>
        <location evidence="3">Cytoplasm</location>
    </subcellularLocation>
    <text evidence="3">Associated with two foci at the outer edges of the nucleoid region in young cells, and at four foci within both cell halves in older cells.</text>
</comment>
<keyword evidence="5" id="KW-1185">Reference proteome</keyword>
<dbReference type="Gene3D" id="6.10.250.2410">
    <property type="match status" value="1"/>
</dbReference>